<feature type="compositionally biased region" description="Pro residues" evidence="1">
    <location>
        <begin position="47"/>
        <end position="61"/>
    </location>
</feature>
<proteinExistence type="predicted"/>
<dbReference type="EMBL" id="CP082781">
    <property type="protein sequence ID" value="UGS26403.1"/>
    <property type="molecule type" value="Genomic_DNA"/>
</dbReference>
<dbReference type="SUPFAM" id="SSF49785">
    <property type="entry name" value="Galactose-binding domain-like"/>
    <property type="match status" value="1"/>
</dbReference>
<dbReference type="InterPro" id="IPR051923">
    <property type="entry name" value="Glycosyl_Hydrolase_39"/>
</dbReference>
<dbReference type="InterPro" id="IPR017853">
    <property type="entry name" value="GH"/>
</dbReference>
<evidence type="ECO:0000313" key="2">
    <source>
        <dbReference type="EMBL" id="UGS26403.1"/>
    </source>
</evidence>
<dbReference type="Proteomes" id="UP001199642">
    <property type="component" value="Chromosome"/>
</dbReference>
<dbReference type="PANTHER" id="PTHR12631:SF10">
    <property type="entry name" value="BETA-XYLOSIDASE-LIKE PROTEIN-RELATED"/>
    <property type="match status" value="1"/>
</dbReference>
<protein>
    <recommendedName>
        <fullName evidence="4">Asl1-like glycosyl hydrolase catalytic domain-containing protein</fullName>
    </recommendedName>
</protein>
<organism evidence="2 3">
    <name type="scientific">Microbacterium resistens</name>
    <dbReference type="NCBI Taxonomy" id="156977"/>
    <lineage>
        <taxon>Bacteria</taxon>
        <taxon>Bacillati</taxon>
        <taxon>Actinomycetota</taxon>
        <taxon>Actinomycetes</taxon>
        <taxon>Micrococcales</taxon>
        <taxon>Microbacteriaceae</taxon>
        <taxon>Microbacterium</taxon>
    </lineage>
</organism>
<accession>A0ABY3RQP0</accession>
<dbReference type="SUPFAM" id="SSF51445">
    <property type="entry name" value="(Trans)glycosidases"/>
    <property type="match status" value="1"/>
</dbReference>
<keyword evidence="3" id="KW-1185">Reference proteome</keyword>
<reference evidence="2 3" key="1">
    <citation type="submission" date="2023-01" db="EMBL/GenBank/DDBJ databases">
        <title>Characterization of estradiol degrading bacteria Microbacterium sp. MZT7 and reveal degrading genes through genome analysis.</title>
        <authorList>
            <person name="Hao P."/>
            <person name="Gao Y."/>
        </authorList>
    </citation>
    <scope>NUCLEOTIDE SEQUENCE [LARGE SCALE GENOMIC DNA]</scope>
    <source>
        <strain evidence="2 3">MZT7</strain>
    </source>
</reference>
<evidence type="ECO:0000313" key="3">
    <source>
        <dbReference type="Proteomes" id="UP001199642"/>
    </source>
</evidence>
<dbReference type="InterPro" id="IPR008979">
    <property type="entry name" value="Galactose-bd-like_sf"/>
</dbReference>
<feature type="region of interest" description="Disordered" evidence="1">
    <location>
        <begin position="38"/>
        <end position="65"/>
    </location>
</feature>
<dbReference type="PANTHER" id="PTHR12631">
    <property type="entry name" value="ALPHA-L-IDURONIDASE"/>
    <property type="match status" value="1"/>
</dbReference>
<evidence type="ECO:0000256" key="1">
    <source>
        <dbReference type="SAM" id="MobiDB-lite"/>
    </source>
</evidence>
<evidence type="ECO:0008006" key="4">
    <source>
        <dbReference type="Google" id="ProtNLM"/>
    </source>
</evidence>
<name>A0ABY3RQP0_9MICO</name>
<dbReference type="RefSeq" id="WP_231820117.1">
    <property type="nucleotide sequence ID" value="NZ_CP082781.1"/>
</dbReference>
<dbReference type="Gene3D" id="2.60.120.260">
    <property type="entry name" value="Galactose-binding domain-like"/>
    <property type="match status" value="1"/>
</dbReference>
<sequence>MALRVTKRTVIIASTVAVLLVAGSAAVAVVGIPALRPDAQTKSETPTPKPTASPTPTPTPDPLAEVPVTNTARASIDGWTLADRTVVGAVLPEVGAAATGAVSLRVDAPANDPDVIAASSAVALAPGGQYTLRLAARVLAERKTDPAARLTVAGQTFVLPPLDADWETLEFPFTAPADQSPESSLDLVLGGTVRGLGIDDVSITGSGGEELVANGSFEAVQTPSGIVNDSLIMTDESAVLAVSLAEGAVQWSATSSAGGDPISGQAEVRGPLAALPLTGVGQGHYTVTVDDAAGQHIETAVAVIDAEGFAVAQDSRFGVASHVEKEPFAGTGTLAAALGFAEVRNDISWERNEKVAGEYAWDENYVREFSRMHANGVKLLGIVAYGNRVYGTRRAPSGDESIQAYARYAKAVADRFDMVGLEVLNEFNHRDTDTDCGKAPSCYVPIAQAVRDHVSPAHPDLPIVTGSTALYDRDWFIGFWQSGGLAATDAISYHPYESWIDRNPDLIAGTVQQSYADMQEFAGETRPVWVTEMGFPTHHEGVSELDQGRMLVRNETLAFANGVEKYIWYDLVNDQNDPVAGEANFGLYENSPRENVVALAPKPGAFAQALMIARLGGKAFTATESDETSTVEVFGQGSEATRVAWADQELQRTFASKVPLAVTDLSGRSQIVEPVKGEVTLTLGASPVFISAVAPEASD</sequence>
<gene>
    <name evidence="2" type="ORF">K8F61_17530</name>
</gene>
<dbReference type="Gene3D" id="3.20.20.80">
    <property type="entry name" value="Glycosidases"/>
    <property type="match status" value="1"/>
</dbReference>